<dbReference type="EMBL" id="RBVX01000031">
    <property type="protein sequence ID" value="RSL30835.1"/>
    <property type="molecule type" value="Genomic_DNA"/>
</dbReference>
<reference evidence="1 2" key="1">
    <citation type="submission" date="2018-10" db="EMBL/GenBank/DDBJ databases">
        <title>Draft genome sequence of Bacillus salarius IM0101, isolated from a hypersaline soil in Inner Mongolia, China.</title>
        <authorList>
            <person name="Yamprayoonswat W."/>
            <person name="Boonvisut S."/>
            <person name="Jumpathong W."/>
            <person name="Sittihan S."/>
            <person name="Ruangsuj P."/>
            <person name="Wanthongcharoen S."/>
            <person name="Thongpramul N."/>
            <person name="Pimmason S."/>
            <person name="Yu B."/>
            <person name="Yasawong M."/>
        </authorList>
    </citation>
    <scope>NUCLEOTIDE SEQUENCE [LARGE SCALE GENOMIC DNA]</scope>
    <source>
        <strain evidence="1 2">IM0101</strain>
    </source>
</reference>
<gene>
    <name evidence="1" type="ORF">D7Z54_23880</name>
</gene>
<dbReference type="AlphaFoldDB" id="A0A428MXH4"/>
<proteinExistence type="predicted"/>
<sequence length="302" mass="35356">MIKKKIPGHRRVTGEFKKLAKRHMKFMETAQMSPYFLWENKRYRVIVIHSILSMKSISSGPIGRLYIICDDQANNITDETIFRGIFFNELNLQELISRSPIIKMSTKLFHARDFGRQQQIFDEMMRNVEKDKALLSEKEVNALRAMTAFIEEKNNLMKSISLHAKQLRQIDKTLRREKPLEWKDANNQLHDTNKLRTNKRIDLSIRLLATSEERKIALNSLTKVQNLNFRKMRVVRRQLEGQVSSEKHWIQNIGKYTEQGDISSCISVLEKNTYENLIQVEYDLILNNLSLINKSVSGSSTK</sequence>
<dbReference type="RefSeq" id="WP_125559806.1">
    <property type="nucleotide sequence ID" value="NZ_RBVX01000031.1"/>
</dbReference>
<accession>A0A428MXH4</accession>
<organism evidence="1 2">
    <name type="scientific">Salibacterium salarium</name>
    <dbReference type="NCBI Taxonomy" id="284579"/>
    <lineage>
        <taxon>Bacteria</taxon>
        <taxon>Bacillati</taxon>
        <taxon>Bacillota</taxon>
        <taxon>Bacilli</taxon>
        <taxon>Bacillales</taxon>
        <taxon>Bacillaceae</taxon>
    </lineage>
</organism>
<evidence type="ECO:0000313" key="1">
    <source>
        <dbReference type="EMBL" id="RSL30835.1"/>
    </source>
</evidence>
<dbReference type="Proteomes" id="UP000275076">
    <property type="component" value="Unassembled WGS sequence"/>
</dbReference>
<keyword evidence="2" id="KW-1185">Reference proteome</keyword>
<comment type="caution">
    <text evidence="1">The sequence shown here is derived from an EMBL/GenBank/DDBJ whole genome shotgun (WGS) entry which is preliminary data.</text>
</comment>
<protein>
    <submittedName>
        <fullName evidence="1">Uncharacterized protein</fullName>
    </submittedName>
</protein>
<evidence type="ECO:0000313" key="2">
    <source>
        <dbReference type="Proteomes" id="UP000275076"/>
    </source>
</evidence>
<name>A0A428MXH4_9BACI</name>